<dbReference type="GO" id="GO:0046540">
    <property type="term" value="C:U4/U6 x U5 tri-snRNP complex"/>
    <property type="evidence" value="ECO:0007669"/>
    <property type="project" value="TreeGrafter"/>
</dbReference>
<sequence length="955" mass="105691">MSVLPHKRKSPFGEPPAGYVPGLGRGAAGFTTRSDIGNMAKSEEGDTPEVGGSRSAEARAAKLAAQKKQGGGPSQQQGQSGYGENGARPPIEGQFDDNENEDDEADRIWQAIDDRMNAKRKKRSKPHQGAEPPTARVKIGAQFRDLKEQLATVSEEDWLKVPEVGDYSLKYKREQHRRRQDDTFIPLTDSLLESRSKHNLEQTKAGAANMAADGTATSSNIRGLGAARGTVLGMSLDKMSDNVGGQTVVDPKGYLTSLGNTQIASSAQVGDTNKARLLLKSVRDTNPKHGPGWIASARVEEAANKINKARKLIQEGCEICPDQEDVWLEAARLHPPAVGKSILATAVRRIPNSVKLFLRAADAEDSTDAKKAVLRKAIEANPTSITLWKHAIELEEADDAKVLLSVAVERVPQAVDLWLALARLETYDNARRVLNKARRALPSDRSVWIAAAKLEESQHHADLVDKIIDRAFKSLSKYSDDVIVTRAQWLVEAEQAEASGAPLTSAAIVRHSIGQGVEEEDRQRTWAEDAKVTIARGSISTARAILAHALQAFPSKRSLWMQAVELEKQHGTAESLDEILKAASERLPRVELFWLLRAKERWLAKDIDMARDILTQAFAVNPDSEEVWLAAAKLEWETGEIERARVLLQRARERAPSPRVYMKSALLEREEACWEEALALIDQGVKEHPEFAKLYMMAGQICANDLMPHDHTNLGKARKWLQKGLTKCPNNVILWILASRLEEKAHTYASNGDSSKPAPSANVGVTKARSLLELGRLKNPKSEHLWLEAVRLESRAGNIKMAETLMARALQDCPNSGILLAETILTASRVEKKSKSALAIKRCPESPLVICAVASLFASERKNDKARKWLERAVLLDPDQGDSWARYYQFEMQAGTEEQKENIRKRCAKAEPKHGELWQSVRKDMKNKRISDLKALELTVEKLKEQQAVATSSKE</sequence>
<accession>A0AAD2FWX9</accession>
<keyword evidence="2" id="KW-0507">mRNA processing</keyword>
<dbReference type="Pfam" id="PF14559">
    <property type="entry name" value="TPR_19"/>
    <property type="match status" value="1"/>
</dbReference>
<keyword evidence="10" id="KW-1185">Reference proteome</keyword>
<organism evidence="9 10">
    <name type="scientific">Cylindrotheca closterium</name>
    <dbReference type="NCBI Taxonomy" id="2856"/>
    <lineage>
        <taxon>Eukaryota</taxon>
        <taxon>Sar</taxon>
        <taxon>Stramenopiles</taxon>
        <taxon>Ochrophyta</taxon>
        <taxon>Bacillariophyta</taxon>
        <taxon>Bacillariophyceae</taxon>
        <taxon>Bacillariophycidae</taxon>
        <taxon>Bacillariales</taxon>
        <taxon>Bacillariaceae</taxon>
        <taxon>Cylindrotheca</taxon>
    </lineage>
</organism>
<dbReference type="InterPro" id="IPR003107">
    <property type="entry name" value="HAT"/>
</dbReference>
<evidence type="ECO:0000256" key="2">
    <source>
        <dbReference type="ARBA" id="ARBA00022664"/>
    </source>
</evidence>
<feature type="compositionally biased region" description="Basic residues" evidence="7">
    <location>
        <begin position="1"/>
        <end position="10"/>
    </location>
</feature>
<dbReference type="GO" id="GO:0071013">
    <property type="term" value="C:catalytic step 2 spliceosome"/>
    <property type="evidence" value="ECO:0007669"/>
    <property type="project" value="TreeGrafter"/>
</dbReference>
<keyword evidence="6" id="KW-0175">Coiled coil</keyword>
<dbReference type="Pfam" id="PF13428">
    <property type="entry name" value="TPR_14"/>
    <property type="match status" value="1"/>
</dbReference>
<dbReference type="InterPro" id="IPR010491">
    <property type="entry name" value="PRP1_N"/>
</dbReference>
<evidence type="ECO:0000256" key="4">
    <source>
        <dbReference type="ARBA" id="ARBA00023187"/>
    </source>
</evidence>
<evidence type="ECO:0000256" key="5">
    <source>
        <dbReference type="ARBA" id="ARBA00023242"/>
    </source>
</evidence>
<dbReference type="FunFam" id="1.25.40.10:FF:001362">
    <property type="entry name" value="RNA splicing factor"/>
    <property type="match status" value="1"/>
</dbReference>
<evidence type="ECO:0000313" key="9">
    <source>
        <dbReference type="EMBL" id="CAJ1954872.1"/>
    </source>
</evidence>
<protein>
    <recommendedName>
        <fullName evidence="8">PRP1 splicing factor N-terminal domain-containing protein</fullName>
    </recommendedName>
</protein>
<dbReference type="Gene3D" id="1.25.40.10">
    <property type="entry name" value="Tetratricopeptide repeat domain"/>
    <property type="match status" value="4"/>
</dbReference>
<evidence type="ECO:0000256" key="6">
    <source>
        <dbReference type="SAM" id="Coils"/>
    </source>
</evidence>
<dbReference type="Pfam" id="PF06424">
    <property type="entry name" value="PRP1_N"/>
    <property type="match status" value="1"/>
</dbReference>
<proteinExistence type="predicted"/>
<dbReference type="InterPro" id="IPR011990">
    <property type="entry name" value="TPR-like_helical_dom_sf"/>
</dbReference>
<feature type="compositionally biased region" description="Low complexity" evidence="7">
    <location>
        <begin position="61"/>
        <end position="79"/>
    </location>
</feature>
<evidence type="ECO:0000313" key="10">
    <source>
        <dbReference type="Proteomes" id="UP001295423"/>
    </source>
</evidence>
<dbReference type="InterPro" id="IPR019734">
    <property type="entry name" value="TPR_rpt"/>
</dbReference>
<feature type="coiled-coil region" evidence="6">
    <location>
        <begin position="926"/>
        <end position="953"/>
    </location>
</feature>
<dbReference type="PANTHER" id="PTHR11246">
    <property type="entry name" value="PRE-MRNA SPLICING FACTOR"/>
    <property type="match status" value="1"/>
</dbReference>
<dbReference type="PANTHER" id="PTHR11246:SF1">
    <property type="entry name" value="PRE-MRNA-PROCESSING FACTOR 6"/>
    <property type="match status" value="1"/>
</dbReference>
<dbReference type="SMART" id="SM00028">
    <property type="entry name" value="TPR"/>
    <property type="match status" value="4"/>
</dbReference>
<gene>
    <name evidence="9" type="ORF">CYCCA115_LOCUS15464</name>
</gene>
<keyword evidence="4" id="KW-0508">mRNA splicing</keyword>
<evidence type="ECO:0000256" key="1">
    <source>
        <dbReference type="ARBA" id="ARBA00004123"/>
    </source>
</evidence>
<dbReference type="Proteomes" id="UP001295423">
    <property type="component" value="Unassembled WGS sequence"/>
</dbReference>
<dbReference type="InterPro" id="IPR045075">
    <property type="entry name" value="Syf1-like"/>
</dbReference>
<feature type="domain" description="PRP1 splicing factor N-terminal" evidence="8">
    <location>
        <begin position="15"/>
        <end position="170"/>
    </location>
</feature>
<name>A0AAD2FWX9_9STRA</name>
<feature type="region of interest" description="Disordered" evidence="7">
    <location>
        <begin position="1"/>
        <end position="102"/>
    </location>
</feature>
<comment type="subcellular location">
    <subcellularLocation>
        <location evidence="1">Nucleus</location>
    </subcellularLocation>
</comment>
<dbReference type="SMART" id="SM00386">
    <property type="entry name" value="HAT"/>
    <property type="match status" value="11"/>
</dbReference>
<reference evidence="9" key="1">
    <citation type="submission" date="2023-08" db="EMBL/GenBank/DDBJ databases">
        <authorList>
            <person name="Audoor S."/>
            <person name="Bilcke G."/>
        </authorList>
    </citation>
    <scope>NUCLEOTIDE SEQUENCE</scope>
</reference>
<dbReference type="EMBL" id="CAKOGP040001870">
    <property type="protein sequence ID" value="CAJ1954872.1"/>
    <property type="molecule type" value="Genomic_DNA"/>
</dbReference>
<comment type="caution">
    <text evidence="9">The sequence shown here is derived from an EMBL/GenBank/DDBJ whole genome shotgun (WGS) entry which is preliminary data.</text>
</comment>
<dbReference type="SUPFAM" id="SSF48452">
    <property type="entry name" value="TPR-like"/>
    <property type="match status" value="3"/>
</dbReference>
<keyword evidence="5" id="KW-0539">Nucleus</keyword>
<dbReference type="GO" id="GO:0000244">
    <property type="term" value="P:spliceosomal tri-snRNP complex assembly"/>
    <property type="evidence" value="ECO:0007669"/>
    <property type="project" value="TreeGrafter"/>
</dbReference>
<evidence type="ECO:0000256" key="3">
    <source>
        <dbReference type="ARBA" id="ARBA00022737"/>
    </source>
</evidence>
<dbReference type="AlphaFoldDB" id="A0AAD2FWX9"/>
<keyword evidence="3" id="KW-0677">Repeat</keyword>
<evidence type="ECO:0000256" key="7">
    <source>
        <dbReference type="SAM" id="MobiDB-lite"/>
    </source>
</evidence>
<evidence type="ECO:0000259" key="8">
    <source>
        <dbReference type="Pfam" id="PF06424"/>
    </source>
</evidence>